<comment type="subcellular location">
    <subcellularLocation>
        <location evidence="1">Membrane</location>
        <topology evidence="1">Multi-pass membrane protein</topology>
    </subcellularLocation>
</comment>
<evidence type="ECO:0000256" key="2">
    <source>
        <dbReference type="ARBA" id="ARBA00022679"/>
    </source>
</evidence>
<protein>
    <submittedName>
        <fullName evidence="9">CDP-diacylglycerol--inositol 3-phosphatidyltransferase</fullName>
    </submittedName>
</protein>
<sequence length="350" mass="40095">MPCMQLLECLPDGTVSDINGHWEKISKALLKVGTSVCGTTQSTSFKHWISDRTVSLLETRRQIPLGRHHNSTRRIIRRQVKLSVRADREAWWTRKAEEMEYAKNAGNVRKLFHLIRSTGPRKPLVSEIIRDQNGSLICNKAERMDRWAQYFEEQFSWPPATSNPETWPSTERWTVNMEPPSVSEVSECISLLKRHRYGRIILLLYSCWHMRTDCWLTVFAYVVSGLLDAVDGYAARALNQSSRFGAMLDMLVDRCATMCLLACLATFYPNYVFLFQISMLVDIASHWLHLHTSVAVGRQTHKAIDLSGNPVLRLYYRNKSPELPLTCIVWLHITIDSTPSVSNTDASPPQ</sequence>
<evidence type="ECO:0000256" key="5">
    <source>
        <dbReference type="ARBA" id="ARBA00023098"/>
    </source>
</evidence>
<dbReference type="GO" id="GO:0005794">
    <property type="term" value="C:Golgi apparatus"/>
    <property type="evidence" value="ECO:0007669"/>
    <property type="project" value="TreeGrafter"/>
</dbReference>
<gene>
    <name evidence="9" type="ORF">CLF_103694</name>
</gene>
<evidence type="ECO:0000256" key="8">
    <source>
        <dbReference type="RuleBase" id="RU003750"/>
    </source>
</evidence>
<dbReference type="InterPro" id="IPR043130">
    <property type="entry name" value="CDP-OH_PTrfase_TM_dom"/>
</dbReference>
<keyword evidence="3" id="KW-0812">Transmembrane</keyword>
<dbReference type="PANTHER" id="PTHR15362:SF4">
    <property type="entry name" value="CDP-DIACYLGLYCEROL--INOSITOL 3-PHOSPHATIDYLTRANSFERASE"/>
    <property type="match status" value="1"/>
</dbReference>
<evidence type="ECO:0000313" key="9">
    <source>
        <dbReference type="EMBL" id="GAA49864.1"/>
    </source>
</evidence>
<keyword evidence="2 8" id="KW-0808">Transferase</keyword>
<proteinExistence type="inferred from homology"/>
<dbReference type="GO" id="GO:0006661">
    <property type="term" value="P:phosphatidylinositol biosynthetic process"/>
    <property type="evidence" value="ECO:0007669"/>
    <property type="project" value="TreeGrafter"/>
</dbReference>
<keyword evidence="7" id="KW-1208">Phospholipid metabolism</keyword>
<evidence type="ECO:0000256" key="4">
    <source>
        <dbReference type="ARBA" id="ARBA00022989"/>
    </source>
</evidence>
<keyword evidence="4" id="KW-1133">Transmembrane helix</keyword>
<dbReference type="EMBL" id="DF142991">
    <property type="protein sequence ID" value="GAA49864.1"/>
    <property type="molecule type" value="Genomic_DNA"/>
</dbReference>
<dbReference type="AlphaFoldDB" id="G7YA80"/>
<dbReference type="GO" id="GO:0016020">
    <property type="term" value="C:membrane"/>
    <property type="evidence" value="ECO:0007669"/>
    <property type="project" value="UniProtKB-SubCell"/>
</dbReference>
<evidence type="ECO:0000256" key="3">
    <source>
        <dbReference type="ARBA" id="ARBA00022692"/>
    </source>
</evidence>
<keyword evidence="5" id="KW-0443">Lipid metabolism</keyword>
<dbReference type="Proteomes" id="UP000008909">
    <property type="component" value="Unassembled WGS sequence"/>
</dbReference>
<dbReference type="PROSITE" id="PS00379">
    <property type="entry name" value="CDP_ALCOHOL_P_TRANSF"/>
    <property type="match status" value="1"/>
</dbReference>
<evidence type="ECO:0000256" key="7">
    <source>
        <dbReference type="ARBA" id="ARBA00023264"/>
    </source>
</evidence>
<dbReference type="InterPro" id="IPR000462">
    <property type="entry name" value="CDP-OH_P_trans"/>
</dbReference>
<dbReference type="PANTHER" id="PTHR15362">
    <property type="entry name" value="PHOSPHATIDYLINOSITOL SYNTHASE"/>
    <property type="match status" value="1"/>
</dbReference>
<reference key="2">
    <citation type="submission" date="2011-10" db="EMBL/GenBank/DDBJ databases">
        <title>The genome and transcriptome sequence of Clonorchis sinensis provide insights into the carcinogenic liver fluke.</title>
        <authorList>
            <person name="Wang X."/>
            <person name="Huang Y."/>
            <person name="Chen W."/>
            <person name="Liu H."/>
            <person name="Guo L."/>
            <person name="Chen Y."/>
            <person name="Luo F."/>
            <person name="Zhou W."/>
            <person name="Sun J."/>
            <person name="Mao Q."/>
            <person name="Liang P."/>
            <person name="Zhou C."/>
            <person name="Tian Y."/>
            <person name="Men J."/>
            <person name="Lv X."/>
            <person name="Huang L."/>
            <person name="Zhou J."/>
            <person name="Hu Y."/>
            <person name="Li R."/>
            <person name="Zhang F."/>
            <person name="Lei H."/>
            <person name="Li X."/>
            <person name="Hu X."/>
            <person name="Liang C."/>
            <person name="Xu J."/>
            <person name="Wu Z."/>
            <person name="Yu X."/>
        </authorList>
    </citation>
    <scope>NUCLEOTIDE SEQUENCE</scope>
    <source>
        <strain>Henan</strain>
    </source>
</reference>
<organism evidence="9 10">
    <name type="scientific">Clonorchis sinensis</name>
    <name type="common">Chinese liver fluke</name>
    <dbReference type="NCBI Taxonomy" id="79923"/>
    <lineage>
        <taxon>Eukaryota</taxon>
        <taxon>Metazoa</taxon>
        <taxon>Spiralia</taxon>
        <taxon>Lophotrochozoa</taxon>
        <taxon>Platyhelminthes</taxon>
        <taxon>Trematoda</taxon>
        <taxon>Digenea</taxon>
        <taxon>Opisthorchiida</taxon>
        <taxon>Opisthorchiata</taxon>
        <taxon>Opisthorchiidae</taxon>
        <taxon>Clonorchis</taxon>
    </lineage>
</organism>
<dbReference type="Gene3D" id="1.20.120.1760">
    <property type="match status" value="1"/>
</dbReference>
<comment type="similarity">
    <text evidence="8">Belongs to the CDP-alcohol phosphatidyltransferase class-I family.</text>
</comment>
<dbReference type="GO" id="GO:0003881">
    <property type="term" value="F:CDP-diacylglycerol-inositol 3-phosphatidyltransferase activity"/>
    <property type="evidence" value="ECO:0007669"/>
    <property type="project" value="TreeGrafter"/>
</dbReference>
<evidence type="ECO:0000313" key="10">
    <source>
        <dbReference type="Proteomes" id="UP000008909"/>
    </source>
</evidence>
<name>G7YA80_CLOSI</name>
<keyword evidence="6" id="KW-0472">Membrane</keyword>
<evidence type="ECO:0000256" key="1">
    <source>
        <dbReference type="ARBA" id="ARBA00004141"/>
    </source>
</evidence>
<keyword evidence="10" id="KW-1185">Reference proteome</keyword>
<evidence type="ECO:0000256" key="6">
    <source>
        <dbReference type="ARBA" id="ARBA00023136"/>
    </source>
</evidence>
<accession>G7YA80</accession>
<dbReference type="Pfam" id="PF01066">
    <property type="entry name" value="CDP-OH_P_transf"/>
    <property type="match status" value="1"/>
</dbReference>
<reference evidence="9" key="1">
    <citation type="journal article" date="2011" name="Genome Biol.">
        <title>The draft genome of the carcinogenic human liver fluke Clonorchis sinensis.</title>
        <authorList>
            <person name="Wang X."/>
            <person name="Chen W."/>
            <person name="Huang Y."/>
            <person name="Sun J."/>
            <person name="Men J."/>
            <person name="Liu H."/>
            <person name="Luo F."/>
            <person name="Guo L."/>
            <person name="Lv X."/>
            <person name="Deng C."/>
            <person name="Zhou C."/>
            <person name="Fan Y."/>
            <person name="Li X."/>
            <person name="Huang L."/>
            <person name="Hu Y."/>
            <person name="Liang C."/>
            <person name="Hu X."/>
            <person name="Xu J."/>
            <person name="Yu X."/>
        </authorList>
    </citation>
    <scope>NUCLEOTIDE SEQUENCE [LARGE SCALE GENOMIC DNA]</scope>
    <source>
        <strain evidence="9">Henan</strain>
    </source>
</reference>
<dbReference type="InterPro" id="IPR048254">
    <property type="entry name" value="CDP_ALCOHOL_P_TRANSF_CS"/>
</dbReference>